<evidence type="ECO:0000313" key="12">
    <source>
        <dbReference type="Proteomes" id="UP001206925"/>
    </source>
</evidence>
<name>A0AAD5D478_AMBAR</name>
<keyword evidence="4" id="KW-0677">Repeat</keyword>
<gene>
    <name evidence="11" type="ORF">M8C21_015548</name>
</gene>
<dbReference type="EMBL" id="JAMZMK010004938">
    <property type="protein sequence ID" value="KAI7753983.1"/>
    <property type="molecule type" value="Genomic_DNA"/>
</dbReference>
<dbReference type="Proteomes" id="UP001206925">
    <property type="component" value="Unassembled WGS sequence"/>
</dbReference>
<dbReference type="GO" id="GO:0004674">
    <property type="term" value="F:protein serine/threonine kinase activity"/>
    <property type="evidence" value="ECO:0007669"/>
    <property type="project" value="UniProtKB-KW"/>
</dbReference>
<dbReference type="InterPro" id="IPR002902">
    <property type="entry name" value="GNK2"/>
</dbReference>
<sequence>MLVSDPNASSVYVLAECWNTLSPSSCRACLENASVSITKCLPWSEGRVLNTGCFMRYSDTNFLNPVPVTRSSSNRGRIIAIVTSVASSLTVMTVASMIVLYIKKRKHMQHRRKGSYDAHKFAKILNDSGLYFKYSTVEKATGHWDCWKLILKRS</sequence>
<dbReference type="CDD" id="cd23509">
    <property type="entry name" value="Gnk2-like"/>
    <property type="match status" value="1"/>
</dbReference>
<comment type="caution">
    <text evidence="11">The sequence shown here is derived from an EMBL/GenBank/DDBJ whole genome shotgun (WGS) entry which is preliminary data.</text>
</comment>
<evidence type="ECO:0000256" key="4">
    <source>
        <dbReference type="ARBA" id="ARBA00022737"/>
    </source>
</evidence>
<evidence type="ECO:0000256" key="7">
    <source>
        <dbReference type="ARBA" id="ARBA00022840"/>
    </source>
</evidence>
<dbReference type="Pfam" id="PF01657">
    <property type="entry name" value="Stress-antifung"/>
    <property type="match status" value="1"/>
</dbReference>
<keyword evidence="7" id="KW-0067">ATP-binding</keyword>
<organism evidence="11 12">
    <name type="scientific">Ambrosia artemisiifolia</name>
    <name type="common">Common ragweed</name>
    <dbReference type="NCBI Taxonomy" id="4212"/>
    <lineage>
        <taxon>Eukaryota</taxon>
        <taxon>Viridiplantae</taxon>
        <taxon>Streptophyta</taxon>
        <taxon>Embryophyta</taxon>
        <taxon>Tracheophyta</taxon>
        <taxon>Spermatophyta</taxon>
        <taxon>Magnoliopsida</taxon>
        <taxon>eudicotyledons</taxon>
        <taxon>Gunneridae</taxon>
        <taxon>Pentapetalae</taxon>
        <taxon>asterids</taxon>
        <taxon>campanulids</taxon>
        <taxon>Asterales</taxon>
        <taxon>Asteraceae</taxon>
        <taxon>Asteroideae</taxon>
        <taxon>Heliantheae alliance</taxon>
        <taxon>Heliantheae</taxon>
        <taxon>Ambrosia</taxon>
    </lineage>
</organism>
<keyword evidence="6" id="KW-0418">Kinase</keyword>
<evidence type="ECO:0000256" key="8">
    <source>
        <dbReference type="ARBA" id="ARBA00023170"/>
    </source>
</evidence>
<dbReference type="PROSITE" id="PS51473">
    <property type="entry name" value="GNK2"/>
    <property type="match status" value="1"/>
</dbReference>
<feature type="domain" description="Gnk2-homologous" evidence="10">
    <location>
        <begin position="1"/>
        <end position="62"/>
    </location>
</feature>
<keyword evidence="8" id="KW-0675">Receptor</keyword>
<dbReference type="GO" id="GO:0005524">
    <property type="term" value="F:ATP binding"/>
    <property type="evidence" value="ECO:0007669"/>
    <property type="project" value="UniProtKB-KW"/>
</dbReference>
<accession>A0AAD5D478</accession>
<evidence type="ECO:0000256" key="1">
    <source>
        <dbReference type="ARBA" id="ARBA00022527"/>
    </source>
</evidence>
<keyword evidence="9" id="KW-0472">Membrane</keyword>
<keyword evidence="1" id="KW-0723">Serine/threonine-protein kinase</keyword>
<evidence type="ECO:0000259" key="10">
    <source>
        <dbReference type="PROSITE" id="PS51473"/>
    </source>
</evidence>
<keyword evidence="9" id="KW-1133">Transmembrane helix</keyword>
<keyword evidence="5" id="KW-0547">Nucleotide-binding</keyword>
<feature type="transmembrane region" description="Helical" evidence="9">
    <location>
        <begin position="78"/>
        <end position="102"/>
    </location>
</feature>
<evidence type="ECO:0000256" key="3">
    <source>
        <dbReference type="ARBA" id="ARBA00022729"/>
    </source>
</evidence>
<evidence type="ECO:0000256" key="9">
    <source>
        <dbReference type="SAM" id="Phobius"/>
    </source>
</evidence>
<evidence type="ECO:0000313" key="11">
    <source>
        <dbReference type="EMBL" id="KAI7753983.1"/>
    </source>
</evidence>
<evidence type="ECO:0000256" key="2">
    <source>
        <dbReference type="ARBA" id="ARBA00022679"/>
    </source>
</evidence>
<dbReference type="Gene3D" id="3.30.430.20">
    <property type="entry name" value="Gnk2 domain, C-X8-C-X2-C motif"/>
    <property type="match status" value="1"/>
</dbReference>
<keyword evidence="12" id="KW-1185">Reference proteome</keyword>
<proteinExistence type="predicted"/>
<dbReference type="InterPro" id="IPR038408">
    <property type="entry name" value="GNK2_sf"/>
</dbReference>
<evidence type="ECO:0000256" key="5">
    <source>
        <dbReference type="ARBA" id="ARBA00022741"/>
    </source>
</evidence>
<keyword evidence="2" id="KW-0808">Transferase</keyword>
<keyword evidence="9" id="KW-0812">Transmembrane</keyword>
<dbReference type="AlphaFoldDB" id="A0AAD5D478"/>
<dbReference type="PANTHER" id="PTHR47973">
    <property type="entry name" value="CYSTEINE-RICH RECEPTOR-LIKE PROTEIN KINASE 3"/>
    <property type="match status" value="1"/>
</dbReference>
<keyword evidence="3" id="KW-0732">Signal</keyword>
<evidence type="ECO:0000256" key="6">
    <source>
        <dbReference type="ARBA" id="ARBA00022777"/>
    </source>
</evidence>
<protein>
    <recommendedName>
        <fullName evidence="10">Gnk2-homologous domain-containing protein</fullName>
    </recommendedName>
</protein>
<dbReference type="InterPro" id="IPR052059">
    <property type="entry name" value="CR_Ser/Thr_kinase"/>
</dbReference>
<reference evidence="11" key="1">
    <citation type="submission" date="2022-06" db="EMBL/GenBank/DDBJ databases">
        <title>Uncovering the hologenomic basis of an extraordinary plant invasion.</title>
        <authorList>
            <person name="Bieker V.C."/>
            <person name="Martin M.D."/>
            <person name="Gilbert T."/>
            <person name="Hodgins K."/>
            <person name="Battlay P."/>
            <person name="Petersen B."/>
            <person name="Wilson J."/>
        </authorList>
    </citation>
    <scope>NUCLEOTIDE SEQUENCE</scope>
    <source>
        <strain evidence="11">AA19_3_7</strain>
        <tissue evidence="11">Leaf</tissue>
    </source>
</reference>